<dbReference type="EMBL" id="CP031641">
    <property type="protein sequence ID" value="AXO90906.1"/>
    <property type="molecule type" value="Genomic_DNA"/>
</dbReference>
<dbReference type="InterPro" id="IPR022109">
    <property type="entry name" value="DUF3649"/>
</dbReference>
<feature type="transmembrane region" description="Helical" evidence="1">
    <location>
        <begin position="49"/>
        <end position="70"/>
    </location>
</feature>
<dbReference type="Proteomes" id="UP000258127">
    <property type="component" value="Chromosome"/>
</dbReference>
<evidence type="ECO:0000256" key="1">
    <source>
        <dbReference type="SAM" id="Phobius"/>
    </source>
</evidence>
<protein>
    <submittedName>
        <fullName evidence="2">DUF3649 domain-containing protein</fullName>
    </submittedName>
</protein>
<feature type="transmembrane region" description="Helical" evidence="1">
    <location>
        <begin position="21"/>
        <end position="43"/>
    </location>
</feature>
<sequence length="101" mass="10738">MKSQAAGLPLRYRLAVTSRSLAALFGGYLLASAVSVCTSLLMPGAQVDAALTGMMLSFVFYVLAFIWCFACRSALRAWLGVLLPALALGAVGVLAWWVKQP</sequence>
<keyword evidence="1" id="KW-0472">Membrane</keyword>
<dbReference type="Pfam" id="PF12365">
    <property type="entry name" value="DUF3649"/>
    <property type="match status" value="1"/>
</dbReference>
<keyword evidence="3" id="KW-1185">Reference proteome</keyword>
<organism evidence="2 3">
    <name type="scientific">Pseudomonas parafulva</name>
    <dbReference type="NCBI Taxonomy" id="157782"/>
    <lineage>
        <taxon>Bacteria</taxon>
        <taxon>Pseudomonadati</taxon>
        <taxon>Pseudomonadota</taxon>
        <taxon>Gammaproteobacteria</taxon>
        <taxon>Pseudomonadales</taxon>
        <taxon>Pseudomonadaceae</taxon>
        <taxon>Pseudomonas</taxon>
    </lineage>
</organism>
<proteinExistence type="predicted"/>
<keyword evidence="1" id="KW-1133">Transmembrane helix</keyword>
<evidence type="ECO:0000313" key="3">
    <source>
        <dbReference type="Proteomes" id="UP000258127"/>
    </source>
</evidence>
<accession>A0AAI8KG22</accession>
<reference evidence="2 3" key="1">
    <citation type="submission" date="2018-08" db="EMBL/GenBank/DDBJ databases">
        <authorList>
            <person name="Lee Y."/>
            <person name="Kakembo D."/>
        </authorList>
    </citation>
    <scope>NUCLEOTIDE SEQUENCE [LARGE SCALE GENOMIC DNA]</scope>
    <source>
        <strain evidence="2 3">JBCS1880</strain>
    </source>
</reference>
<feature type="transmembrane region" description="Helical" evidence="1">
    <location>
        <begin position="77"/>
        <end position="98"/>
    </location>
</feature>
<keyword evidence="1" id="KW-0812">Transmembrane</keyword>
<dbReference type="RefSeq" id="WP_116890168.1">
    <property type="nucleotide sequence ID" value="NZ_CP031641.1"/>
</dbReference>
<name>A0AAI8KG22_9PSED</name>
<evidence type="ECO:0000313" key="2">
    <source>
        <dbReference type="EMBL" id="AXO90906.1"/>
    </source>
</evidence>
<dbReference type="AlphaFoldDB" id="A0AAI8KG22"/>
<gene>
    <name evidence="2" type="ORF">DZC75_17665</name>
</gene>